<dbReference type="NCBIfam" id="TIGR02436">
    <property type="entry name" value="four helix bundle protein"/>
    <property type="match status" value="1"/>
</dbReference>
<dbReference type="PANTHER" id="PTHR38471:SF2">
    <property type="entry name" value="FOUR HELIX BUNDLE PROTEIN"/>
    <property type="match status" value="1"/>
</dbReference>
<dbReference type="CDD" id="cd16377">
    <property type="entry name" value="23S_rRNA_IVP_like"/>
    <property type="match status" value="1"/>
</dbReference>
<protein>
    <recommendedName>
        <fullName evidence="3">Four helix bundle protein</fullName>
    </recommendedName>
</protein>
<dbReference type="EMBL" id="MFGC01000006">
    <property type="protein sequence ID" value="OGF28817.1"/>
    <property type="molecule type" value="Genomic_DNA"/>
</dbReference>
<accession>A0A1F5SQ21</accession>
<dbReference type="Proteomes" id="UP000178925">
    <property type="component" value="Unassembled WGS sequence"/>
</dbReference>
<comment type="caution">
    <text evidence="1">The sequence shown here is derived from an EMBL/GenBank/DDBJ whole genome shotgun (WGS) entry which is preliminary data.</text>
</comment>
<dbReference type="Pfam" id="PF05635">
    <property type="entry name" value="23S_rRNA_IVP"/>
    <property type="match status" value="1"/>
</dbReference>
<proteinExistence type="predicted"/>
<dbReference type="AlphaFoldDB" id="A0A1F5SQ21"/>
<evidence type="ECO:0000313" key="2">
    <source>
        <dbReference type="Proteomes" id="UP000178925"/>
    </source>
</evidence>
<dbReference type="InterPro" id="IPR036583">
    <property type="entry name" value="23S_rRNA_IVS_sf"/>
</dbReference>
<evidence type="ECO:0000313" key="1">
    <source>
        <dbReference type="EMBL" id="OGF28817.1"/>
    </source>
</evidence>
<dbReference type="STRING" id="1797995.A2242_02235"/>
<organism evidence="1 2">
    <name type="scientific">Candidatus Falkowbacteria bacterium RIFOXYA2_FULL_47_9</name>
    <dbReference type="NCBI Taxonomy" id="1797995"/>
    <lineage>
        <taxon>Bacteria</taxon>
        <taxon>Candidatus Falkowiibacteriota</taxon>
    </lineage>
</organism>
<dbReference type="InterPro" id="IPR012657">
    <property type="entry name" value="23S_rRNA-intervening_sequence"/>
</dbReference>
<gene>
    <name evidence="1" type="ORF">A2242_02235</name>
</gene>
<dbReference type="SUPFAM" id="SSF158446">
    <property type="entry name" value="IVS-encoded protein-like"/>
    <property type="match status" value="1"/>
</dbReference>
<evidence type="ECO:0008006" key="3">
    <source>
        <dbReference type="Google" id="ProtNLM"/>
    </source>
</evidence>
<sequence>MANQIQHFTHLNVWKKNHELVLSVYKLTKCFPKDELFGLTAQIRRAVVSITSNIAEGFGRFHYKDKARFYIMARGSAAEVQNQLIIARDLDYITQAEFDAVKVISFEGYKLLCGIIQSVENFRKYY</sequence>
<dbReference type="PANTHER" id="PTHR38471">
    <property type="entry name" value="FOUR HELIX BUNDLE PROTEIN"/>
    <property type="match status" value="1"/>
</dbReference>
<name>A0A1F5SQ21_9BACT</name>
<reference evidence="1 2" key="1">
    <citation type="journal article" date="2016" name="Nat. Commun.">
        <title>Thousands of microbial genomes shed light on interconnected biogeochemical processes in an aquifer system.</title>
        <authorList>
            <person name="Anantharaman K."/>
            <person name="Brown C.T."/>
            <person name="Hug L.A."/>
            <person name="Sharon I."/>
            <person name="Castelle C.J."/>
            <person name="Probst A.J."/>
            <person name="Thomas B.C."/>
            <person name="Singh A."/>
            <person name="Wilkins M.J."/>
            <person name="Karaoz U."/>
            <person name="Brodie E.L."/>
            <person name="Williams K.H."/>
            <person name="Hubbard S.S."/>
            <person name="Banfield J.F."/>
        </authorList>
    </citation>
    <scope>NUCLEOTIDE SEQUENCE [LARGE SCALE GENOMIC DNA]</scope>
</reference>
<dbReference type="Gene3D" id="1.20.1440.60">
    <property type="entry name" value="23S rRNA-intervening sequence"/>
    <property type="match status" value="1"/>
</dbReference>